<evidence type="ECO:0000313" key="2">
    <source>
        <dbReference type="EMBL" id="GAI09692.1"/>
    </source>
</evidence>
<dbReference type="AlphaFoldDB" id="X1KRI7"/>
<organism evidence="2">
    <name type="scientific">marine sediment metagenome</name>
    <dbReference type="NCBI Taxonomy" id="412755"/>
    <lineage>
        <taxon>unclassified sequences</taxon>
        <taxon>metagenomes</taxon>
        <taxon>ecological metagenomes</taxon>
    </lineage>
</organism>
<name>X1KRI7_9ZZZZ</name>
<gene>
    <name evidence="2" type="ORF">S06H3_10653</name>
</gene>
<feature type="region of interest" description="Disordered" evidence="1">
    <location>
        <begin position="42"/>
        <end position="64"/>
    </location>
</feature>
<reference evidence="2" key="1">
    <citation type="journal article" date="2014" name="Front. Microbiol.">
        <title>High frequency of phylogenetically diverse reductive dehalogenase-homologous genes in deep subseafloor sedimentary metagenomes.</title>
        <authorList>
            <person name="Kawai M."/>
            <person name="Futagami T."/>
            <person name="Toyoda A."/>
            <person name="Takaki Y."/>
            <person name="Nishi S."/>
            <person name="Hori S."/>
            <person name="Arai W."/>
            <person name="Tsubouchi T."/>
            <person name="Morono Y."/>
            <person name="Uchiyama I."/>
            <person name="Ito T."/>
            <person name="Fujiyama A."/>
            <person name="Inagaki F."/>
            <person name="Takami H."/>
        </authorList>
    </citation>
    <scope>NUCLEOTIDE SEQUENCE</scope>
    <source>
        <strain evidence="2">Expedition CK06-06</strain>
    </source>
</reference>
<feature type="compositionally biased region" description="Basic and acidic residues" evidence="1">
    <location>
        <begin position="42"/>
        <end position="54"/>
    </location>
</feature>
<sequence>MTWIKFAKDVNGNYIEQYLKDSRDNTSYKQFADRQLCQYTNDDKSNTRWDEDTQRASGGDSANG</sequence>
<dbReference type="EMBL" id="BARV01004984">
    <property type="protein sequence ID" value="GAI09692.1"/>
    <property type="molecule type" value="Genomic_DNA"/>
</dbReference>
<protein>
    <submittedName>
        <fullName evidence="2">Uncharacterized protein</fullName>
    </submittedName>
</protein>
<accession>X1KRI7</accession>
<proteinExistence type="predicted"/>
<evidence type="ECO:0000256" key="1">
    <source>
        <dbReference type="SAM" id="MobiDB-lite"/>
    </source>
</evidence>
<comment type="caution">
    <text evidence="2">The sequence shown here is derived from an EMBL/GenBank/DDBJ whole genome shotgun (WGS) entry which is preliminary data.</text>
</comment>